<protein>
    <submittedName>
        <fullName evidence="2">Cyanovirin-N</fullName>
    </submittedName>
</protein>
<dbReference type="EMBL" id="JAUIQD010000009">
    <property type="protein sequence ID" value="KAK3339914.1"/>
    <property type="molecule type" value="Genomic_DNA"/>
</dbReference>
<accession>A0AAJ0M7Q2</accession>
<dbReference type="SUPFAM" id="SSF51322">
    <property type="entry name" value="Cyanovirin-N"/>
    <property type="match status" value="1"/>
</dbReference>
<reference evidence="2" key="2">
    <citation type="submission" date="2023-06" db="EMBL/GenBank/DDBJ databases">
        <authorList>
            <consortium name="Lawrence Berkeley National Laboratory"/>
            <person name="Haridas S."/>
            <person name="Hensen N."/>
            <person name="Bonometti L."/>
            <person name="Westerberg I."/>
            <person name="Brannstrom I.O."/>
            <person name="Guillou S."/>
            <person name="Cros-Aarteil S."/>
            <person name="Calhoun S."/>
            <person name="Kuo A."/>
            <person name="Mondo S."/>
            <person name="Pangilinan J."/>
            <person name="Riley R."/>
            <person name="Labutti K."/>
            <person name="Andreopoulos B."/>
            <person name="Lipzen A."/>
            <person name="Chen C."/>
            <person name="Yanf M."/>
            <person name="Daum C."/>
            <person name="Ng V."/>
            <person name="Clum A."/>
            <person name="Steindorff A."/>
            <person name="Ohm R."/>
            <person name="Martin F."/>
            <person name="Silar P."/>
            <person name="Natvig D."/>
            <person name="Lalanne C."/>
            <person name="Gautier V."/>
            <person name="Ament-Velasquez S.L."/>
            <person name="Kruys A."/>
            <person name="Hutchinson M.I."/>
            <person name="Powell A.J."/>
            <person name="Barry K."/>
            <person name="Miller A.N."/>
            <person name="Grigoriev I.V."/>
            <person name="Debuchy R."/>
            <person name="Gladieux P."/>
            <person name="Thoren M.H."/>
            <person name="Johannesson H."/>
        </authorList>
    </citation>
    <scope>NUCLEOTIDE SEQUENCE</scope>
    <source>
        <strain evidence="2">CBS 955.72</strain>
    </source>
</reference>
<dbReference type="Proteomes" id="UP001275084">
    <property type="component" value="Unassembled WGS sequence"/>
</dbReference>
<evidence type="ECO:0000313" key="3">
    <source>
        <dbReference type="Proteomes" id="UP001275084"/>
    </source>
</evidence>
<evidence type="ECO:0000259" key="1">
    <source>
        <dbReference type="SMART" id="SM01111"/>
    </source>
</evidence>
<dbReference type="Pfam" id="PF08881">
    <property type="entry name" value="CVNH"/>
    <property type="match status" value="1"/>
</dbReference>
<sequence>MSFHLSAEGVHVEDGHILRATLNNGAGEQVNAELDLNTVLGNNDGNFEWGSQDFSGSAENVSFSIEGDDSVPILRAQLRDAAGELHDRDINLAERIENSDGSFNYME</sequence>
<organism evidence="2 3">
    <name type="scientific">Lasiosphaeria hispida</name>
    <dbReference type="NCBI Taxonomy" id="260671"/>
    <lineage>
        <taxon>Eukaryota</taxon>
        <taxon>Fungi</taxon>
        <taxon>Dikarya</taxon>
        <taxon>Ascomycota</taxon>
        <taxon>Pezizomycotina</taxon>
        <taxon>Sordariomycetes</taxon>
        <taxon>Sordariomycetidae</taxon>
        <taxon>Sordariales</taxon>
        <taxon>Lasiosphaeriaceae</taxon>
        <taxon>Lasiosphaeria</taxon>
    </lineage>
</organism>
<evidence type="ECO:0000313" key="2">
    <source>
        <dbReference type="EMBL" id="KAK3339914.1"/>
    </source>
</evidence>
<comment type="caution">
    <text evidence="2">The sequence shown here is derived from an EMBL/GenBank/DDBJ whole genome shotgun (WGS) entry which is preliminary data.</text>
</comment>
<dbReference type="PANTHER" id="PTHR42076:SF1">
    <property type="entry name" value="CYANOVIRIN-N DOMAIN-CONTAINING PROTEIN"/>
    <property type="match status" value="1"/>
</dbReference>
<gene>
    <name evidence="2" type="ORF">B0T25DRAFT_489753</name>
</gene>
<dbReference type="Gene3D" id="2.30.60.10">
    <property type="entry name" value="Cyanovirin-N"/>
    <property type="match status" value="1"/>
</dbReference>
<feature type="domain" description="Cyanovirin-N" evidence="1">
    <location>
        <begin position="2"/>
        <end position="105"/>
    </location>
</feature>
<name>A0AAJ0M7Q2_9PEZI</name>
<keyword evidence="3" id="KW-1185">Reference proteome</keyword>
<proteinExistence type="predicted"/>
<dbReference type="InterPro" id="IPR036673">
    <property type="entry name" value="Cyanovirin-N_sf"/>
</dbReference>
<dbReference type="InterPro" id="IPR011058">
    <property type="entry name" value="Cyanovirin-N"/>
</dbReference>
<dbReference type="PANTHER" id="PTHR42076">
    <property type="entry name" value="CYANOVIRIN-N HOMOLOG"/>
    <property type="match status" value="1"/>
</dbReference>
<dbReference type="SMART" id="SM01111">
    <property type="entry name" value="CVNH"/>
    <property type="match status" value="1"/>
</dbReference>
<reference evidence="2" key="1">
    <citation type="journal article" date="2023" name="Mol. Phylogenet. Evol.">
        <title>Genome-scale phylogeny and comparative genomics of the fungal order Sordariales.</title>
        <authorList>
            <person name="Hensen N."/>
            <person name="Bonometti L."/>
            <person name="Westerberg I."/>
            <person name="Brannstrom I.O."/>
            <person name="Guillou S."/>
            <person name="Cros-Aarteil S."/>
            <person name="Calhoun S."/>
            <person name="Haridas S."/>
            <person name="Kuo A."/>
            <person name="Mondo S."/>
            <person name="Pangilinan J."/>
            <person name="Riley R."/>
            <person name="LaButti K."/>
            <person name="Andreopoulos B."/>
            <person name="Lipzen A."/>
            <person name="Chen C."/>
            <person name="Yan M."/>
            <person name="Daum C."/>
            <person name="Ng V."/>
            <person name="Clum A."/>
            <person name="Steindorff A."/>
            <person name="Ohm R.A."/>
            <person name="Martin F."/>
            <person name="Silar P."/>
            <person name="Natvig D.O."/>
            <person name="Lalanne C."/>
            <person name="Gautier V."/>
            <person name="Ament-Velasquez S.L."/>
            <person name="Kruys A."/>
            <person name="Hutchinson M.I."/>
            <person name="Powell A.J."/>
            <person name="Barry K."/>
            <person name="Miller A.N."/>
            <person name="Grigoriev I.V."/>
            <person name="Debuchy R."/>
            <person name="Gladieux P."/>
            <person name="Hiltunen Thoren M."/>
            <person name="Johannesson H."/>
        </authorList>
    </citation>
    <scope>NUCLEOTIDE SEQUENCE</scope>
    <source>
        <strain evidence="2">CBS 955.72</strain>
    </source>
</reference>
<dbReference type="AlphaFoldDB" id="A0AAJ0M7Q2"/>